<dbReference type="OrthoDB" id="1100735at2759"/>
<dbReference type="InterPro" id="IPR040400">
    <property type="entry name" value="BAG5/6/7/8"/>
</dbReference>
<protein>
    <recommendedName>
        <fullName evidence="3">BAG domain-containing protein</fullName>
    </recommendedName>
</protein>
<evidence type="ECO:0000313" key="4">
    <source>
        <dbReference type="EMBL" id="KAJ4974559.1"/>
    </source>
</evidence>
<keyword evidence="5" id="KW-1185">Reference proteome</keyword>
<evidence type="ECO:0000256" key="2">
    <source>
        <dbReference type="SAM" id="MobiDB-lite"/>
    </source>
</evidence>
<gene>
    <name evidence="4" type="ORF">NE237_007733</name>
</gene>
<dbReference type="PANTHER" id="PTHR33322:SF18">
    <property type="entry name" value="BAG FAMILY MOLECULAR CHAPERONE REGULATOR 8, CHLOROPLASTIC"/>
    <property type="match status" value="1"/>
</dbReference>
<dbReference type="GO" id="GO:0006457">
    <property type="term" value="P:protein folding"/>
    <property type="evidence" value="ECO:0007669"/>
    <property type="project" value="TreeGrafter"/>
</dbReference>
<evidence type="ECO:0000256" key="1">
    <source>
        <dbReference type="ARBA" id="ARBA00023186"/>
    </source>
</evidence>
<proteinExistence type="predicted"/>
<evidence type="ECO:0000313" key="5">
    <source>
        <dbReference type="Proteomes" id="UP001141806"/>
    </source>
</evidence>
<dbReference type="Proteomes" id="UP001141806">
    <property type="component" value="Unassembled WGS sequence"/>
</dbReference>
<comment type="caution">
    <text evidence="4">The sequence shown here is derived from an EMBL/GenBank/DDBJ whole genome shotgun (WGS) entry which is preliminary data.</text>
</comment>
<dbReference type="InterPro" id="IPR003103">
    <property type="entry name" value="BAG_domain"/>
</dbReference>
<dbReference type="EMBL" id="JAMYWD010000004">
    <property type="protein sequence ID" value="KAJ4974559.1"/>
    <property type="molecule type" value="Genomic_DNA"/>
</dbReference>
<dbReference type="AlphaFoldDB" id="A0A9Q0KQR0"/>
<evidence type="ECO:0000259" key="3">
    <source>
        <dbReference type="Pfam" id="PF02179"/>
    </source>
</evidence>
<accession>A0A9Q0KQR0</accession>
<feature type="domain" description="BAG" evidence="3">
    <location>
        <begin position="204"/>
        <end position="253"/>
    </location>
</feature>
<dbReference type="PANTHER" id="PTHR33322">
    <property type="entry name" value="BAG DOMAIN CONTAINING PROTEIN, EXPRESSED"/>
    <property type="match status" value="1"/>
</dbReference>
<dbReference type="GO" id="GO:0009506">
    <property type="term" value="C:plasmodesma"/>
    <property type="evidence" value="ECO:0007669"/>
    <property type="project" value="TreeGrafter"/>
</dbReference>
<organism evidence="4 5">
    <name type="scientific">Protea cynaroides</name>
    <dbReference type="NCBI Taxonomy" id="273540"/>
    <lineage>
        <taxon>Eukaryota</taxon>
        <taxon>Viridiplantae</taxon>
        <taxon>Streptophyta</taxon>
        <taxon>Embryophyta</taxon>
        <taxon>Tracheophyta</taxon>
        <taxon>Spermatophyta</taxon>
        <taxon>Magnoliopsida</taxon>
        <taxon>Proteales</taxon>
        <taxon>Proteaceae</taxon>
        <taxon>Protea</taxon>
    </lineage>
</organism>
<feature type="region of interest" description="Disordered" evidence="2">
    <location>
        <begin position="1"/>
        <end position="28"/>
    </location>
</feature>
<sequence length="486" mass="54537">MHLPFQAKKQGADADGRSQAQTPPSSPLSLSLSVSCYLSPMASHHHHQHCHSNNFSSCCCCSSCNSSHPSQFSQAPTTDPLVQALASQLLQSSQTHLYAQYLKPQHQQFHQKHLYQKQQNQHQHTQSLLYSLLRRVDALESSLHQISVSPPPPPSISLRDLAARTIQTHFRAFLVRRSRTLRQLKDLAFIKASLNSLKSSVSDGSQLKPEVLSQKAMDLLLKLDSIQGGDPMIRDGKKSVSRDLVRFLEFVDGLSVKKRELSSKVTKSLRLAENSNKSRVCIRSRDPPMGAYQRDLSGEQRELLEKLSSRSQGISDDNEERHVMLEAFHQISDDEDDPKRSPDNGAILMKRRAFGSKAKKSVSFAQNGNLIRVFEGAHGSFLGGHESGIDERFPDDDQRELVESREVEEIGEFSSVADDNEEEEEAYMERKGLHLVTDGDRNPRFLQREVNYGKRVQRQVQTGESAFSPPLPVQMELRSGTVGGKH</sequence>
<dbReference type="GO" id="GO:0051087">
    <property type="term" value="F:protein-folding chaperone binding"/>
    <property type="evidence" value="ECO:0007669"/>
    <property type="project" value="InterPro"/>
</dbReference>
<name>A0A9Q0KQR0_9MAGN</name>
<reference evidence="4" key="1">
    <citation type="journal article" date="2023" name="Plant J.">
        <title>The genome of the king protea, Protea cynaroides.</title>
        <authorList>
            <person name="Chang J."/>
            <person name="Duong T.A."/>
            <person name="Schoeman C."/>
            <person name="Ma X."/>
            <person name="Roodt D."/>
            <person name="Barker N."/>
            <person name="Li Z."/>
            <person name="Van de Peer Y."/>
            <person name="Mizrachi E."/>
        </authorList>
    </citation>
    <scope>NUCLEOTIDE SEQUENCE</scope>
    <source>
        <tissue evidence="4">Young leaves</tissue>
    </source>
</reference>
<keyword evidence="1" id="KW-0143">Chaperone</keyword>
<feature type="region of interest" description="Disordered" evidence="2">
    <location>
        <begin position="457"/>
        <end position="486"/>
    </location>
</feature>
<dbReference type="Pfam" id="PF02179">
    <property type="entry name" value="BAG"/>
    <property type="match status" value="1"/>
</dbReference>